<dbReference type="GO" id="GO:0050661">
    <property type="term" value="F:NADP binding"/>
    <property type="evidence" value="ECO:0007669"/>
    <property type="project" value="InterPro"/>
</dbReference>
<comment type="pathway">
    <text evidence="6">Amino-acid degradation; L-valine degradation.</text>
</comment>
<dbReference type="SUPFAM" id="SSF51735">
    <property type="entry name" value="NAD(P)-binding Rossmann-fold domains"/>
    <property type="match status" value="1"/>
</dbReference>
<dbReference type="RefSeq" id="WP_145872322.1">
    <property type="nucleotide sequence ID" value="NZ_BNCE01000028.1"/>
</dbReference>
<evidence type="ECO:0000259" key="7">
    <source>
        <dbReference type="Pfam" id="PF03446"/>
    </source>
</evidence>
<dbReference type="PIRSF" id="PIRSF000103">
    <property type="entry name" value="HIBADH"/>
    <property type="match status" value="1"/>
</dbReference>
<dbReference type="PANTHER" id="PTHR22981">
    <property type="entry name" value="3-HYDROXYISOBUTYRATE DEHYDROGENASE-RELATED"/>
    <property type="match status" value="1"/>
</dbReference>
<accession>A0A561SGL1</accession>
<dbReference type="AlphaFoldDB" id="A0A561SGL1"/>
<reference evidence="9 10" key="1">
    <citation type="submission" date="2019-06" db="EMBL/GenBank/DDBJ databases">
        <title>Sequencing the genomes of 1000 actinobacteria strains.</title>
        <authorList>
            <person name="Klenk H.-P."/>
        </authorList>
    </citation>
    <scope>NUCLEOTIDE SEQUENCE [LARGE SCALE GENOMIC DNA]</scope>
    <source>
        <strain evidence="9 10">DSM 41695</strain>
    </source>
</reference>
<dbReference type="SUPFAM" id="SSF48179">
    <property type="entry name" value="6-phosphogluconate dehydrogenase C-terminal domain-like"/>
    <property type="match status" value="1"/>
</dbReference>
<dbReference type="InterPro" id="IPR002204">
    <property type="entry name" value="3-OH-isobutyrate_DH-rel_CS"/>
</dbReference>
<proteinExistence type="inferred from homology"/>
<keyword evidence="4 6" id="KW-0520">NAD</keyword>
<dbReference type="Gene3D" id="3.40.50.720">
    <property type="entry name" value="NAD(P)-binding Rossmann-like Domain"/>
    <property type="match status" value="1"/>
</dbReference>
<gene>
    <name evidence="9" type="ORF">FHX78_1231</name>
</gene>
<dbReference type="InterPro" id="IPR008927">
    <property type="entry name" value="6-PGluconate_DH-like_C_sf"/>
</dbReference>
<dbReference type="UniPathway" id="UPA00362"/>
<dbReference type="EMBL" id="VIWV01000002">
    <property type="protein sequence ID" value="TWF73999.1"/>
    <property type="molecule type" value="Genomic_DNA"/>
</dbReference>
<dbReference type="GO" id="GO:0008442">
    <property type="term" value="F:3-hydroxyisobutyrate dehydrogenase activity"/>
    <property type="evidence" value="ECO:0007669"/>
    <property type="project" value="UniProtKB-EC"/>
</dbReference>
<dbReference type="GO" id="GO:0051287">
    <property type="term" value="F:NAD binding"/>
    <property type="evidence" value="ECO:0007669"/>
    <property type="project" value="InterPro"/>
</dbReference>
<feature type="active site" evidence="5">
    <location>
        <position position="175"/>
    </location>
</feature>
<keyword evidence="3 6" id="KW-0560">Oxidoreductase</keyword>
<dbReference type="FunFam" id="1.10.1040.10:FF:000006">
    <property type="entry name" value="3-hydroxyisobutyrate dehydrogenase"/>
    <property type="match status" value="1"/>
</dbReference>
<comment type="catalytic activity">
    <reaction evidence="6">
        <text>3-hydroxy-2-methylpropanoate + NAD(+) = 2-methyl-3-oxopropanoate + NADH + H(+)</text>
        <dbReference type="Rhea" id="RHEA:17681"/>
        <dbReference type="ChEBI" id="CHEBI:11805"/>
        <dbReference type="ChEBI" id="CHEBI:15378"/>
        <dbReference type="ChEBI" id="CHEBI:57540"/>
        <dbReference type="ChEBI" id="CHEBI:57700"/>
        <dbReference type="ChEBI" id="CHEBI:57945"/>
        <dbReference type="EC" id="1.1.1.31"/>
    </reaction>
</comment>
<dbReference type="PROSITE" id="PS00895">
    <property type="entry name" value="3_HYDROXYISOBUT_DH"/>
    <property type="match status" value="1"/>
</dbReference>
<evidence type="ECO:0000256" key="3">
    <source>
        <dbReference type="ARBA" id="ARBA00023002"/>
    </source>
</evidence>
<keyword evidence="2 6" id="KW-0101">Branched-chain amino acid catabolism</keyword>
<dbReference type="PANTHER" id="PTHR22981:SF7">
    <property type="entry name" value="3-HYDROXYISOBUTYRATE DEHYDROGENASE, MITOCHONDRIAL"/>
    <property type="match status" value="1"/>
</dbReference>
<protein>
    <recommendedName>
        <fullName evidence="6">3-hydroxyisobutyrate dehydrogenase</fullName>
        <shortName evidence="6">HIBADH</shortName>
        <ecNumber evidence="6">1.1.1.31</ecNumber>
    </recommendedName>
</protein>
<dbReference type="Pfam" id="PF14833">
    <property type="entry name" value="NAD_binding_11"/>
    <property type="match status" value="1"/>
</dbReference>
<organism evidence="9 10">
    <name type="scientific">Streptomyces capillispiralis</name>
    <dbReference type="NCBI Taxonomy" id="68182"/>
    <lineage>
        <taxon>Bacteria</taxon>
        <taxon>Bacillati</taxon>
        <taxon>Actinomycetota</taxon>
        <taxon>Actinomycetes</taxon>
        <taxon>Kitasatosporales</taxon>
        <taxon>Streptomycetaceae</taxon>
        <taxon>Streptomyces</taxon>
    </lineage>
</organism>
<evidence type="ECO:0000256" key="6">
    <source>
        <dbReference type="RuleBase" id="RU910714"/>
    </source>
</evidence>
<sequence length="300" mass="30680">MSDIDISVAFIGLGTMGRPMAKRLMAAGYRLAVYDRLPEAVDALVAAGAQAAPSARKAAAGAQVVITMLPDGSHVREALTGPEGALQEMPAGSTLIDMSTIDPPTSKELADLAGRHGVRMLDAPVSGSSAGAVDGTLTVMVGGDAGTLAELEPLLSVLGRNIVHCGDHGAGVSVKLANQIIAGTSMVAVAESYALAQSLGVDPRLLFDVVSASSGDCWALRTRPPVPGVLKTSPADAGFRPGFKGALMRKDLDLALATAAAHTVPLPVTSRARELYARMTEEGLDDQDFSAVFTLLAPAG</sequence>
<evidence type="ECO:0000313" key="9">
    <source>
        <dbReference type="EMBL" id="TWF73999.1"/>
    </source>
</evidence>
<evidence type="ECO:0000256" key="1">
    <source>
        <dbReference type="ARBA" id="ARBA00009080"/>
    </source>
</evidence>
<feature type="domain" description="3-hydroxyisobutyrate dehydrogenase-like NAD-binding" evidence="8">
    <location>
        <begin position="169"/>
        <end position="295"/>
    </location>
</feature>
<dbReference type="OrthoDB" id="3185659at2"/>
<evidence type="ECO:0000256" key="2">
    <source>
        <dbReference type="ARBA" id="ARBA00022456"/>
    </source>
</evidence>
<dbReference type="Gene3D" id="1.10.1040.10">
    <property type="entry name" value="N-(1-d-carboxylethyl)-l-norvaline Dehydrogenase, domain 2"/>
    <property type="match status" value="1"/>
</dbReference>
<keyword evidence="10" id="KW-1185">Reference proteome</keyword>
<dbReference type="InterPro" id="IPR006115">
    <property type="entry name" value="6PGDH_NADP-bd"/>
</dbReference>
<dbReference type="GO" id="GO:0006574">
    <property type="term" value="P:L-valine catabolic process"/>
    <property type="evidence" value="ECO:0007669"/>
    <property type="project" value="UniProtKB-UniPathway"/>
</dbReference>
<dbReference type="Proteomes" id="UP000316603">
    <property type="component" value="Unassembled WGS sequence"/>
</dbReference>
<name>A0A561SGL1_9ACTN</name>
<dbReference type="InterPro" id="IPR036291">
    <property type="entry name" value="NAD(P)-bd_dom_sf"/>
</dbReference>
<feature type="domain" description="6-phosphogluconate dehydrogenase NADP-binding" evidence="7">
    <location>
        <begin position="8"/>
        <end position="166"/>
    </location>
</feature>
<dbReference type="InterPro" id="IPR015815">
    <property type="entry name" value="HIBADH-related"/>
</dbReference>
<dbReference type="InterPro" id="IPR013328">
    <property type="entry name" value="6PGD_dom2"/>
</dbReference>
<evidence type="ECO:0000256" key="4">
    <source>
        <dbReference type="ARBA" id="ARBA00023027"/>
    </source>
</evidence>
<evidence type="ECO:0000313" key="10">
    <source>
        <dbReference type="Proteomes" id="UP000316603"/>
    </source>
</evidence>
<dbReference type="InterPro" id="IPR029154">
    <property type="entry name" value="HIBADH-like_NADP-bd"/>
</dbReference>
<dbReference type="InterPro" id="IPR011548">
    <property type="entry name" value="HIBADH"/>
</dbReference>
<evidence type="ECO:0000256" key="5">
    <source>
        <dbReference type="PIRSR" id="PIRSR000103-1"/>
    </source>
</evidence>
<dbReference type="EC" id="1.1.1.31" evidence="6"/>
<dbReference type="NCBIfam" id="TIGR01692">
    <property type="entry name" value="HIBADH"/>
    <property type="match status" value="1"/>
</dbReference>
<comment type="similarity">
    <text evidence="1 6">Belongs to the HIBADH-related family.</text>
</comment>
<comment type="caution">
    <text evidence="9">The sequence shown here is derived from an EMBL/GenBank/DDBJ whole genome shotgun (WGS) entry which is preliminary data.</text>
</comment>
<dbReference type="Pfam" id="PF03446">
    <property type="entry name" value="NAD_binding_2"/>
    <property type="match status" value="1"/>
</dbReference>
<evidence type="ECO:0000259" key="8">
    <source>
        <dbReference type="Pfam" id="PF14833"/>
    </source>
</evidence>